<feature type="compositionally biased region" description="Acidic residues" evidence="1">
    <location>
        <begin position="314"/>
        <end position="329"/>
    </location>
</feature>
<feature type="compositionally biased region" description="Basic and acidic residues" evidence="1">
    <location>
        <begin position="513"/>
        <end position="525"/>
    </location>
</feature>
<feature type="region of interest" description="Disordered" evidence="1">
    <location>
        <begin position="495"/>
        <end position="661"/>
    </location>
</feature>
<feature type="compositionally biased region" description="Basic and acidic residues" evidence="1">
    <location>
        <begin position="301"/>
        <end position="311"/>
    </location>
</feature>
<feature type="compositionally biased region" description="Low complexity" evidence="1">
    <location>
        <begin position="923"/>
        <end position="940"/>
    </location>
</feature>
<feature type="compositionally biased region" description="Acidic residues" evidence="1">
    <location>
        <begin position="363"/>
        <end position="378"/>
    </location>
</feature>
<dbReference type="PANTHER" id="PTHR15964:SF0">
    <property type="entry name" value="APOLIPOPROTEIN B RECEPTOR"/>
    <property type="match status" value="1"/>
</dbReference>
<dbReference type="RefSeq" id="XP_014650072.1">
    <property type="nucleotide sequence ID" value="XM_014794586.1"/>
</dbReference>
<feature type="region of interest" description="Disordered" evidence="1">
    <location>
        <begin position="692"/>
        <end position="1028"/>
    </location>
</feature>
<dbReference type="PANTHER" id="PTHR15964">
    <property type="entry name" value="APOLIPOPROTEIN B48 RECEPTOR"/>
    <property type="match status" value="1"/>
</dbReference>
<feature type="compositionally biased region" description="Basic and acidic residues" evidence="1">
    <location>
        <begin position="594"/>
        <end position="603"/>
    </location>
</feature>
<feature type="compositionally biased region" description="Basic and acidic residues" evidence="1">
    <location>
        <begin position="280"/>
        <end position="293"/>
    </location>
</feature>
<feature type="compositionally biased region" description="Basic and acidic residues" evidence="1">
    <location>
        <begin position="167"/>
        <end position="178"/>
    </location>
</feature>
<evidence type="ECO:0000313" key="3">
    <source>
        <dbReference type="RefSeq" id="XP_014650072.1"/>
    </source>
</evidence>
<organism evidence="2 3">
    <name type="scientific">Ceratotherium simum simum</name>
    <name type="common">Southern white rhinoceros</name>
    <dbReference type="NCBI Taxonomy" id="73337"/>
    <lineage>
        <taxon>Eukaryota</taxon>
        <taxon>Metazoa</taxon>
        <taxon>Chordata</taxon>
        <taxon>Craniata</taxon>
        <taxon>Vertebrata</taxon>
        <taxon>Euteleostomi</taxon>
        <taxon>Mammalia</taxon>
        <taxon>Eutheria</taxon>
        <taxon>Laurasiatheria</taxon>
        <taxon>Perissodactyla</taxon>
        <taxon>Rhinocerotidae</taxon>
        <taxon>Ceratotherium</taxon>
    </lineage>
</organism>
<evidence type="ECO:0000313" key="2">
    <source>
        <dbReference type="Proteomes" id="UP000694910"/>
    </source>
</evidence>
<feature type="compositionally biased region" description="Basic and acidic residues" evidence="1">
    <location>
        <begin position="203"/>
        <end position="212"/>
    </location>
</feature>
<feature type="compositionally biased region" description="Basic and acidic residues" evidence="1">
    <location>
        <begin position="380"/>
        <end position="393"/>
    </location>
</feature>
<feature type="compositionally biased region" description="Basic and acidic residues" evidence="1">
    <location>
        <begin position="541"/>
        <end position="558"/>
    </location>
</feature>
<feature type="compositionally biased region" description="Acidic residues" evidence="1">
    <location>
        <begin position="870"/>
        <end position="882"/>
    </location>
</feature>
<feature type="compositionally biased region" description="Basic and acidic residues" evidence="1">
    <location>
        <begin position="841"/>
        <end position="869"/>
    </location>
</feature>
<feature type="compositionally biased region" description="Low complexity" evidence="1">
    <location>
        <begin position="569"/>
        <end position="593"/>
    </location>
</feature>
<proteinExistence type="predicted"/>
<feature type="compositionally biased region" description="Low complexity" evidence="1">
    <location>
        <begin position="968"/>
        <end position="980"/>
    </location>
</feature>
<accession>A0ABM1DE41</accession>
<feature type="compositionally biased region" description="Basic and acidic residues" evidence="1">
    <location>
        <begin position="220"/>
        <end position="230"/>
    </location>
</feature>
<feature type="compositionally biased region" description="Gly residues" evidence="1">
    <location>
        <begin position="78"/>
        <end position="87"/>
    </location>
</feature>
<dbReference type="GeneID" id="101398141"/>
<reference evidence="3" key="1">
    <citation type="submission" date="2025-08" db="UniProtKB">
        <authorList>
            <consortium name="RefSeq"/>
        </authorList>
    </citation>
    <scope>IDENTIFICATION</scope>
</reference>
<feature type="compositionally biased region" description="Basic and acidic residues" evidence="1">
    <location>
        <begin position="445"/>
        <end position="454"/>
    </location>
</feature>
<feature type="compositionally biased region" description="Acidic residues" evidence="1">
    <location>
        <begin position="725"/>
        <end position="735"/>
    </location>
</feature>
<keyword evidence="2" id="KW-1185">Reference proteome</keyword>
<feature type="compositionally biased region" description="Low complexity" evidence="1">
    <location>
        <begin position="692"/>
        <end position="701"/>
    </location>
</feature>
<evidence type="ECO:0000256" key="1">
    <source>
        <dbReference type="SAM" id="MobiDB-lite"/>
    </source>
</evidence>
<dbReference type="InterPro" id="IPR026158">
    <property type="entry name" value="ApolipoprotB_rcpt"/>
</dbReference>
<feature type="compositionally biased region" description="Acidic residues" evidence="1">
    <location>
        <begin position="559"/>
        <end position="568"/>
    </location>
</feature>
<feature type="compositionally biased region" description="Low complexity" evidence="1">
    <location>
        <begin position="42"/>
        <end position="55"/>
    </location>
</feature>
<feature type="region of interest" description="Disordered" evidence="1">
    <location>
        <begin position="38"/>
        <end position="230"/>
    </location>
</feature>
<protein>
    <submittedName>
        <fullName evidence="3">Apolipoprotein B receptor</fullName>
    </submittedName>
</protein>
<feature type="compositionally biased region" description="Low complexity" evidence="1">
    <location>
        <begin position="895"/>
        <end position="905"/>
    </location>
</feature>
<gene>
    <name evidence="3" type="primary">LOC101398141</name>
</gene>
<feature type="compositionally biased region" description="Polar residues" evidence="1">
    <location>
        <begin position="92"/>
        <end position="101"/>
    </location>
</feature>
<name>A0ABM1DE41_CERSS</name>
<feature type="region of interest" description="Disordered" evidence="1">
    <location>
        <begin position="256"/>
        <end position="468"/>
    </location>
</feature>
<keyword evidence="3" id="KW-0675">Receptor</keyword>
<sequence>MDFLRLHLPGLHQALRGALDSLSTFLSYLMGDEVPTAERRGAGAAEELGEVAAGRSGRTMEEEAQEALGGLGSSQSKGEGGLRGAGEAGRHQQGSSTTEQTWGWGEGSSHGSQADRQDTGAWEAAKATRCQEPSAPLEARKKSKAGSEAGRDGSSQAQESQEPDEQEVTRGETLRTWEQEEEEEEVRAREPRVAGGAESVWTWHREPEEKAGADGQKVAGDGREMEQAVKEAVAEEIQGPGVKGAGREEEVVVVVRGSQSTRAQGTQEQGEESGGGAASGREDADFLGVRETEYEAVLGKRIPEDTERFWALEEASEGDQEEEVDENREDEGSLFPKQTRGLGTEGVEEVAEDQTAERKAAEDQELEGEVGEGFEGQEDQGGKEAEGRQDSEIRATQASLEEVLQAEEAKEERQSCWATEAELPQDKAANEAEGDANLEATPQARPEKEFCGERSEEEAQMGQEASEVEWGGLKHEVTEGQEPELIGGPQTLIEQPEEGQGCKEELWSIPALSKEETEGRLEEYPRNMGYVKPDTSEAEVWENRRRRDVERGHSQEEKADAEEGEEEAAGGQALEAEAEGGQESALPEVPEAGWEWKKAKEAECGAEEGEAPGAESQELGGRHGAEAGTGQPLRESDARETKDEEVEAAVPWGADGTSRGGWRLEEAALSLQDSEDTWASSLAAAVVEEKAALGGRTARAGEGPEREAGETFGRGWDSGGRDEAGESEDLVETAEGENRGEQESGLEGSAEEEVTDRGSQAEDFEAKDGEPWGDQAEARESVVAEGSCGMDGFTSGSHEAGAEGTMAIVEAEGLPGGKMQLEKEAGGWQAREQGQGSEGQDGDHNPEGEVQRLLEVEDVKVTEDQRAEAEEIDPESLEDVQSQEDLSANQDPTEIEPGPGAEAAGSARGDAHGGWSEALLPGSRLDVSVPRSRVLLSRSSSQRRSRPSFRRSPAPEQQEEPPSPPPEQELSAPEQRLLQPEEPPDPSPPRPEGTPVPARRRPLGHGFGLAHVGMMQELQARLGQPKPQ</sequence>
<feature type="compositionally biased region" description="Pro residues" evidence="1">
    <location>
        <begin position="985"/>
        <end position="994"/>
    </location>
</feature>
<feature type="compositionally biased region" description="Basic and acidic residues" evidence="1">
    <location>
        <begin position="755"/>
        <end position="782"/>
    </location>
</feature>
<dbReference type="Proteomes" id="UP000694910">
    <property type="component" value="Unplaced"/>
</dbReference>